<dbReference type="PANTHER" id="PTHR44757:SF2">
    <property type="entry name" value="BIOFILM ARCHITECTURE MAINTENANCE PROTEIN MBAA"/>
    <property type="match status" value="1"/>
</dbReference>
<dbReference type="InterPro" id="IPR029787">
    <property type="entry name" value="Nucleotide_cyclase"/>
</dbReference>
<reference evidence="3" key="1">
    <citation type="submission" date="2016-10" db="EMBL/GenBank/DDBJ databases">
        <title>Sequence of Gallionella enrichment culture.</title>
        <authorList>
            <person name="Poehlein A."/>
            <person name="Muehling M."/>
            <person name="Daniel R."/>
        </authorList>
    </citation>
    <scope>NUCLEOTIDE SEQUENCE</scope>
</reference>
<evidence type="ECO:0000313" key="3">
    <source>
        <dbReference type="EMBL" id="OIQ72045.1"/>
    </source>
</evidence>
<dbReference type="CDD" id="cd01949">
    <property type="entry name" value="GGDEF"/>
    <property type="match status" value="1"/>
</dbReference>
<dbReference type="Pfam" id="PF00563">
    <property type="entry name" value="EAL"/>
    <property type="match status" value="1"/>
</dbReference>
<sequence length="549" mass="59792">MRERLEQALETAWTRKGRFALLLLDLDGFKQVNDAYGHSAGDELLRESALRLLHVLREGEVMARMGGDEFAVLLTDAAGDESVAAAAAQRILFALRMPFDLGVGRQASISVSLGCAIYPSDGTDAETLLRRADLALYAAKSAGRDRYLRFRGEFEMAAQKQKQLLESVEQALREGRLTLAYQPIVSIGGDPARPAVVGVEALLRMQHPQLGLIAAAEFASVLDHGRLARPIGRFVLDQALTQGALWRAEGLNLHVAVNISAEHLLAPEFLDDLHQALHNHPGFSAVGLMLEITESAPLRNLQQARQVLQDCQDLGLNVALDDFGTGAASLTYLQQLPAQSIKIDQSFVRDMVNDPKDFAIVSAVVTAANLLGLEAIGEGAETLEHLSVLAAMDCTLAQGYAIARPMPADAVATWVQTWVRPAPNLRAAAFPKEVEVAQLRRVERLQQAVRGEVPFPDHVLDVAAENQCHLGLWLGGQGRLYYGRDSRYAVLLEQHAQIHDLARQAKAALDLGDLGEARRLGQDVEELSAIVLQGIRDLSAARQAELNRV</sequence>
<keyword evidence="3" id="KW-0378">Hydrolase</keyword>
<feature type="domain" description="EAL" evidence="1">
    <location>
        <begin position="161"/>
        <end position="419"/>
    </location>
</feature>
<organism evidence="3">
    <name type="scientific">mine drainage metagenome</name>
    <dbReference type="NCBI Taxonomy" id="410659"/>
    <lineage>
        <taxon>unclassified sequences</taxon>
        <taxon>metagenomes</taxon>
        <taxon>ecological metagenomes</taxon>
    </lineage>
</organism>
<name>A0A1J5Q7X5_9ZZZZ</name>
<proteinExistence type="predicted"/>
<dbReference type="InterPro" id="IPR001633">
    <property type="entry name" value="EAL_dom"/>
</dbReference>
<evidence type="ECO:0000259" key="1">
    <source>
        <dbReference type="PROSITE" id="PS50883"/>
    </source>
</evidence>
<dbReference type="Gene3D" id="3.20.20.450">
    <property type="entry name" value="EAL domain"/>
    <property type="match status" value="1"/>
</dbReference>
<accession>A0A1J5Q7X5</accession>
<dbReference type="CDD" id="cd01948">
    <property type="entry name" value="EAL"/>
    <property type="match status" value="1"/>
</dbReference>
<dbReference type="Gene3D" id="1.20.120.30">
    <property type="entry name" value="Aspartate receptor, ligand-binding domain"/>
    <property type="match status" value="1"/>
</dbReference>
<evidence type="ECO:0000259" key="2">
    <source>
        <dbReference type="PROSITE" id="PS50887"/>
    </source>
</evidence>
<feature type="domain" description="GGDEF" evidence="2">
    <location>
        <begin position="17"/>
        <end position="152"/>
    </location>
</feature>
<dbReference type="SMART" id="SM00052">
    <property type="entry name" value="EAL"/>
    <property type="match status" value="1"/>
</dbReference>
<dbReference type="InterPro" id="IPR000160">
    <property type="entry name" value="GGDEF_dom"/>
</dbReference>
<dbReference type="SUPFAM" id="SSF55073">
    <property type="entry name" value="Nucleotide cyclase"/>
    <property type="match status" value="1"/>
</dbReference>
<dbReference type="EC" id="3.1.4.52" evidence="3"/>
<gene>
    <name evidence="3" type="primary">gmr_196</name>
    <name evidence="3" type="ORF">GALL_463340</name>
</gene>
<comment type="caution">
    <text evidence="3">The sequence shown here is derived from an EMBL/GenBank/DDBJ whole genome shotgun (WGS) entry which is preliminary data.</text>
</comment>
<dbReference type="PROSITE" id="PS50883">
    <property type="entry name" value="EAL"/>
    <property type="match status" value="1"/>
</dbReference>
<dbReference type="InterPro" id="IPR052155">
    <property type="entry name" value="Biofilm_reg_signaling"/>
</dbReference>
<dbReference type="Gene3D" id="3.30.70.270">
    <property type="match status" value="1"/>
</dbReference>
<dbReference type="GO" id="GO:0071111">
    <property type="term" value="F:cyclic-guanylate-specific phosphodiesterase activity"/>
    <property type="evidence" value="ECO:0007669"/>
    <property type="project" value="UniProtKB-EC"/>
</dbReference>
<dbReference type="PROSITE" id="PS50887">
    <property type="entry name" value="GGDEF"/>
    <property type="match status" value="1"/>
</dbReference>
<dbReference type="SUPFAM" id="SSF141868">
    <property type="entry name" value="EAL domain-like"/>
    <property type="match status" value="1"/>
</dbReference>
<dbReference type="SMART" id="SM00267">
    <property type="entry name" value="GGDEF"/>
    <property type="match status" value="1"/>
</dbReference>
<protein>
    <submittedName>
        <fullName evidence="3">Cyclic di-GMP phosphodiesterase Gmr</fullName>
        <ecNumber evidence="3">3.1.4.52</ecNumber>
    </submittedName>
</protein>
<dbReference type="EMBL" id="MLJW01003445">
    <property type="protein sequence ID" value="OIQ72045.1"/>
    <property type="molecule type" value="Genomic_DNA"/>
</dbReference>
<dbReference type="NCBIfam" id="TIGR00254">
    <property type="entry name" value="GGDEF"/>
    <property type="match status" value="1"/>
</dbReference>
<dbReference type="PANTHER" id="PTHR44757">
    <property type="entry name" value="DIGUANYLATE CYCLASE DGCP"/>
    <property type="match status" value="1"/>
</dbReference>
<dbReference type="AlphaFoldDB" id="A0A1J5Q7X5"/>
<dbReference type="InterPro" id="IPR025991">
    <property type="entry name" value="Chemoreceptor_zinc-bind_dom"/>
</dbReference>
<dbReference type="Pfam" id="PF13682">
    <property type="entry name" value="CZB"/>
    <property type="match status" value="1"/>
</dbReference>
<dbReference type="InterPro" id="IPR043128">
    <property type="entry name" value="Rev_trsase/Diguanyl_cyclase"/>
</dbReference>
<dbReference type="InterPro" id="IPR035919">
    <property type="entry name" value="EAL_sf"/>
</dbReference>
<dbReference type="Pfam" id="PF00990">
    <property type="entry name" value="GGDEF"/>
    <property type="match status" value="1"/>
</dbReference>